<sequence>MVNIQRVQLWRKYILAAGLAVMLAWTATVRAVPYLEHPVEHLGLVCILACILGRAWCSLYIGGRKKQEIVDVGPYSISRNPLYVFSFLGAFGVGAQTGSLVVAVVFAAAAYVVFRVVVGREEAFLLQAFGSPYEAYLSRTPRFLPNLSLWRDADVLSIRPVFFLRTVRDGLVFLLAVPVFESLELLQRVGGFTSLFQLP</sequence>
<keyword evidence="4 5" id="KW-0472">Membrane</keyword>
<dbReference type="GO" id="GO:0012505">
    <property type="term" value="C:endomembrane system"/>
    <property type="evidence" value="ECO:0007669"/>
    <property type="project" value="UniProtKB-SubCell"/>
</dbReference>
<dbReference type="EMBL" id="CP066026">
    <property type="protein sequence ID" value="QQB87532.1"/>
    <property type="molecule type" value="Genomic_DNA"/>
</dbReference>
<evidence type="ECO:0000256" key="4">
    <source>
        <dbReference type="ARBA" id="ARBA00023136"/>
    </source>
</evidence>
<feature type="transmembrane region" description="Helical" evidence="5">
    <location>
        <begin position="82"/>
        <end position="114"/>
    </location>
</feature>
<keyword evidence="6" id="KW-0489">Methyltransferase</keyword>
<dbReference type="PANTHER" id="PTHR12714:SF9">
    <property type="entry name" value="PROTEIN-S-ISOPRENYLCYSTEINE O-METHYLTRANSFERASE"/>
    <property type="match status" value="1"/>
</dbReference>
<keyword evidence="2 5" id="KW-0812">Transmembrane</keyword>
<dbReference type="RefSeq" id="WP_128720094.1">
    <property type="nucleotide sequence ID" value="NZ_CP035093.1"/>
</dbReference>
<dbReference type="EMBL" id="CP035093">
    <property type="protein sequence ID" value="QAT15086.1"/>
    <property type="molecule type" value="Genomic_DNA"/>
</dbReference>
<reference evidence="7 9" key="2">
    <citation type="submission" date="2020-12" db="EMBL/GenBank/DDBJ databases">
        <title>FDA dAtabase for Regulatory Grade micrObial Sequences (FDA-ARGOS): Supporting development and validation of Infectious Disease Dx tests.</title>
        <authorList>
            <person name="Kerrigan L."/>
            <person name="Long C."/>
            <person name="Tallon L."/>
            <person name="Sadzewicz L."/>
            <person name="Zhao X."/>
            <person name="Boylan J."/>
            <person name="Ott S."/>
            <person name="Bowen H."/>
            <person name="Vavikolanu K."/>
            <person name="Mehta A."/>
            <person name="Aluvathingal J."/>
            <person name="Nadendla S."/>
            <person name="Yan Y."/>
            <person name="Sichtig H."/>
        </authorList>
    </citation>
    <scope>NUCLEOTIDE SEQUENCE [LARGE SCALE GENOMIC DNA]</scope>
    <source>
        <strain evidence="7 9">FDAARGOS_1026</strain>
    </source>
</reference>
<dbReference type="Proteomes" id="UP000287388">
    <property type="component" value="Chromosome"/>
</dbReference>
<feature type="transmembrane region" description="Helical" evidence="5">
    <location>
        <begin position="41"/>
        <end position="61"/>
    </location>
</feature>
<proteinExistence type="predicted"/>
<organism evidence="6 8">
    <name type="scientific">Brevundimonas diminuta</name>
    <name type="common">Pseudomonas diminuta</name>
    <dbReference type="NCBI Taxonomy" id="293"/>
    <lineage>
        <taxon>Bacteria</taxon>
        <taxon>Pseudomonadati</taxon>
        <taxon>Pseudomonadota</taxon>
        <taxon>Alphaproteobacteria</taxon>
        <taxon>Caulobacterales</taxon>
        <taxon>Caulobacteraceae</taxon>
        <taxon>Brevundimonas</taxon>
    </lineage>
</organism>
<dbReference type="Proteomes" id="UP000596117">
    <property type="component" value="Chromosome"/>
</dbReference>
<dbReference type="Pfam" id="PF04191">
    <property type="entry name" value="PEMT"/>
    <property type="match status" value="1"/>
</dbReference>
<dbReference type="InterPro" id="IPR007318">
    <property type="entry name" value="Phopholipid_MeTrfase"/>
</dbReference>
<keyword evidence="9" id="KW-1185">Reference proteome</keyword>
<dbReference type="GO" id="GO:0032259">
    <property type="term" value="P:methylation"/>
    <property type="evidence" value="ECO:0007669"/>
    <property type="project" value="UniProtKB-KW"/>
</dbReference>
<evidence type="ECO:0000256" key="2">
    <source>
        <dbReference type="ARBA" id="ARBA00022692"/>
    </source>
</evidence>
<dbReference type="GO" id="GO:0008168">
    <property type="term" value="F:methyltransferase activity"/>
    <property type="evidence" value="ECO:0007669"/>
    <property type="project" value="UniProtKB-KW"/>
</dbReference>
<evidence type="ECO:0000313" key="7">
    <source>
        <dbReference type="EMBL" id="QQB87532.1"/>
    </source>
</evidence>
<evidence type="ECO:0000256" key="1">
    <source>
        <dbReference type="ARBA" id="ARBA00004127"/>
    </source>
</evidence>
<gene>
    <name evidence="6" type="ORF">EQG53_12365</name>
    <name evidence="7" type="ORF">I6H83_10085</name>
</gene>
<protein>
    <submittedName>
        <fullName evidence="6">Isoprenylcysteine carboxylmethyltransferase family protein</fullName>
    </submittedName>
</protein>
<reference evidence="6 8" key="1">
    <citation type="submission" date="2019-01" db="EMBL/GenBank/DDBJ databases">
        <title>Brevundimonas diminuta Genome sequencing and assembly.</title>
        <authorList>
            <person name="Chen H."/>
        </authorList>
    </citation>
    <scope>NUCLEOTIDE SEQUENCE [LARGE SCALE GENOMIC DNA]</scope>
    <source>
        <strain evidence="6">ATCC</strain>
        <strain evidence="8">ATCC(B) 19146</strain>
    </source>
</reference>
<evidence type="ECO:0000313" key="8">
    <source>
        <dbReference type="Proteomes" id="UP000287388"/>
    </source>
</evidence>
<comment type="subcellular location">
    <subcellularLocation>
        <location evidence="1">Endomembrane system</location>
        <topology evidence="1">Multi-pass membrane protein</topology>
    </subcellularLocation>
</comment>
<dbReference type="Gene3D" id="1.20.120.1630">
    <property type="match status" value="1"/>
</dbReference>
<dbReference type="KEGG" id="bdm:EQG53_12365"/>
<evidence type="ECO:0000313" key="9">
    <source>
        <dbReference type="Proteomes" id="UP000596117"/>
    </source>
</evidence>
<keyword evidence="3 5" id="KW-1133">Transmembrane helix</keyword>
<evidence type="ECO:0000313" key="6">
    <source>
        <dbReference type="EMBL" id="QAT15086.1"/>
    </source>
</evidence>
<evidence type="ECO:0000256" key="3">
    <source>
        <dbReference type="ARBA" id="ARBA00022989"/>
    </source>
</evidence>
<dbReference type="AlphaFoldDB" id="A0A410NYY2"/>
<name>A0A410NYY2_BREDI</name>
<dbReference type="PANTHER" id="PTHR12714">
    <property type="entry name" value="PROTEIN-S ISOPRENYLCYSTEINE O-METHYLTRANSFERASE"/>
    <property type="match status" value="1"/>
</dbReference>
<evidence type="ECO:0000256" key="5">
    <source>
        <dbReference type="SAM" id="Phobius"/>
    </source>
</evidence>
<keyword evidence="6" id="KW-0808">Transferase</keyword>
<accession>A0A410NYY2</accession>